<proteinExistence type="predicted"/>
<gene>
    <name evidence="2" type="ORF">FHY67_15600</name>
</gene>
<dbReference type="GeneID" id="58164807"/>
<dbReference type="RefSeq" id="WP_034592760.1">
    <property type="nucleotide sequence ID" value="NZ_CP167784.1"/>
</dbReference>
<feature type="region of interest" description="Disordered" evidence="1">
    <location>
        <begin position="1"/>
        <end position="28"/>
    </location>
</feature>
<dbReference type="EMBL" id="VFBM01000031">
    <property type="protein sequence ID" value="TNX84907.1"/>
    <property type="molecule type" value="Genomic_DNA"/>
</dbReference>
<name>A0A8H2K0J9_ACIRA</name>
<accession>A0A8H2K0J9</accession>
<organism evidence="2 3">
    <name type="scientific">Acinetobacter radioresistens</name>
    <dbReference type="NCBI Taxonomy" id="40216"/>
    <lineage>
        <taxon>Bacteria</taxon>
        <taxon>Pseudomonadati</taxon>
        <taxon>Pseudomonadota</taxon>
        <taxon>Gammaproteobacteria</taxon>
        <taxon>Moraxellales</taxon>
        <taxon>Moraxellaceae</taxon>
        <taxon>Acinetobacter</taxon>
    </lineage>
</organism>
<sequence>MMQDQNSLKFDSENPDNTNSAFSTENSLEVVTAKEEKPSRYVAKNQKIYSINDAKNFEDILRRHLVKVNEKTLTRNELLSQHKETLLQLFNGGVTVDEILTFLQENNFTGITAENLQEILKKKK</sequence>
<protein>
    <submittedName>
        <fullName evidence="2">Uncharacterized protein</fullName>
    </submittedName>
</protein>
<reference evidence="2 3" key="1">
    <citation type="submission" date="2019-06" db="EMBL/GenBank/DDBJ databases">
        <title>Genome of Acinetobacter radioresistens APH1, a phenol degrading strain.</title>
        <authorList>
            <person name="Liu Y."/>
        </authorList>
    </citation>
    <scope>NUCLEOTIDE SEQUENCE [LARGE SCALE GENOMIC DNA]</scope>
    <source>
        <strain evidence="2 3">APH1</strain>
    </source>
</reference>
<evidence type="ECO:0000256" key="1">
    <source>
        <dbReference type="SAM" id="MobiDB-lite"/>
    </source>
</evidence>
<evidence type="ECO:0000313" key="3">
    <source>
        <dbReference type="Proteomes" id="UP000314285"/>
    </source>
</evidence>
<dbReference type="Proteomes" id="UP000314285">
    <property type="component" value="Unassembled WGS sequence"/>
</dbReference>
<evidence type="ECO:0000313" key="2">
    <source>
        <dbReference type="EMBL" id="TNX84907.1"/>
    </source>
</evidence>
<dbReference type="AlphaFoldDB" id="A0A8H2K0J9"/>
<comment type="caution">
    <text evidence="2">The sequence shown here is derived from an EMBL/GenBank/DDBJ whole genome shotgun (WGS) entry which is preliminary data.</text>
</comment>